<proteinExistence type="predicted"/>
<name>A0A0F8YPD6_9ZZZZ</name>
<evidence type="ECO:0000313" key="1">
    <source>
        <dbReference type="EMBL" id="KKK83293.1"/>
    </source>
</evidence>
<gene>
    <name evidence="1" type="ORF">LCGC14_2794850</name>
</gene>
<reference evidence="1" key="1">
    <citation type="journal article" date="2015" name="Nature">
        <title>Complex archaea that bridge the gap between prokaryotes and eukaryotes.</title>
        <authorList>
            <person name="Spang A."/>
            <person name="Saw J.H."/>
            <person name="Jorgensen S.L."/>
            <person name="Zaremba-Niedzwiedzka K."/>
            <person name="Martijn J."/>
            <person name="Lind A.E."/>
            <person name="van Eijk R."/>
            <person name="Schleper C."/>
            <person name="Guy L."/>
            <person name="Ettema T.J."/>
        </authorList>
    </citation>
    <scope>NUCLEOTIDE SEQUENCE</scope>
</reference>
<sequence length="173" mass="20398">MSMDSYLILIGYVTHLVMDELWINTIYRPFFGERSPLGGDLRANIMDRAIQFSLDRQKRIDRDLMAHVLDEVARSDLALEIDLIDAETLRRWKEVILDMVGRSPDWDRFGYIAGRHLREAGIESPEQFQEFVRSLPDLVDETLRYLTEKRLRDFMDRSVEQGLEAVREYLRCA</sequence>
<comment type="caution">
    <text evidence="1">The sequence shown here is derived from an EMBL/GenBank/DDBJ whole genome shotgun (WGS) entry which is preliminary data.</text>
</comment>
<dbReference type="AlphaFoldDB" id="A0A0F8YPD6"/>
<protein>
    <recommendedName>
        <fullName evidence="2">Phospholipase C/D domain-containing protein</fullName>
    </recommendedName>
</protein>
<dbReference type="EMBL" id="LAZR01052291">
    <property type="protein sequence ID" value="KKK83293.1"/>
    <property type="molecule type" value="Genomic_DNA"/>
</dbReference>
<evidence type="ECO:0008006" key="2">
    <source>
        <dbReference type="Google" id="ProtNLM"/>
    </source>
</evidence>
<accession>A0A0F8YPD6</accession>
<organism evidence="1">
    <name type="scientific">marine sediment metagenome</name>
    <dbReference type="NCBI Taxonomy" id="412755"/>
    <lineage>
        <taxon>unclassified sequences</taxon>
        <taxon>metagenomes</taxon>
        <taxon>ecological metagenomes</taxon>
    </lineage>
</organism>